<dbReference type="SUPFAM" id="SSF50998">
    <property type="entry name" value="Quinoprotein alcohol dehydrogenase-like"/>
    <property type="match status" value="1"/>
</dbReference>
<protein>
    <submittedName>
        <fullName evidence="2">Uncharacterized protein</fullName>
    </submittedName>
</protein>
<dbReference type="Proteomes" id="UP001165060">
    <property type="component" value="Unassembled WGS sequence"/>
</dbReference>
<accession>A0ABQ6MYN0</accession>
<reference evidence="2 3" key="1">
    <citation type="journal article" date="2023" name="Commun. Biol.">
        <title>Genome analysis of Parmales, the sister group of diatoms, reveals the evolutionary specialization of diatoms from phago-mixotrophs to photoautotrophs.</title>
        <authorList>
            <person name="Ban H."/>
            <person name="Sato S."/>
            <person name="Yoshikawa S."/>
            <person name="Yamada K."/>
            <person name="Nakamura Y."/>
            <person name="Ichinomiya M."/>
            <person name="Sato N."/>
            <person name="Blanc-Mathieu R."/>
            <person name="Endo H."/>
            <person name="Kuwata A."/>
            <person name="Ogata H."/>
        </authorList>
    </citation>
    <scope>NUCLEOTIDE SEQUENCE [LARGE SCALE GENOMIC DNA]</scope>
</reference>
<dbReference type="InterPro" id="IPR011047">
    <property type="entry name" value="Quinoprotein_ADH-like_sf"/>
</dbReference>
<keyword evidence="3" id="KW-1185">Reference proteome</keyword>
<dbReference type="Gene3D" id="2.130.10.10">
    <property type="entry name" value="YVTN repeat-like/Quinoprotein amine dehydrogenase"/>
    <property type="match status" value="1"/>
</dbReference>
<dbReference type="EMBL" id="BRYB01004760">
    <property type="protein sequence ID" value="GMI36330.1"/>
    <property type="molecule type" value="Genomic_DNA"/>
</dbReference>
<evidence type="ECO:0000313" key="2">
    <source>
        <dbReference type="EMBL" id="GMI36330.1"/>
    </source>
</evidence>
<comment type="caution">
    <text evidence="2">The sequence shown here is derived from an EMBL/GenBank/DDBJ whole genome shotgun (WGS) entry which is preliminary data.</text>
</comment>
<gene>
    <name evidence="2" type="ORF">TeGR_g2770</name>
</gene>
<proteinExistence type="predicted"/>
<dbReference type="PANTHER" id="PTHR44411:SF1">
    <property type="entry name" value="THO COMPLEX SUBUNIT 6 HOMOLOG"/>
    <property type="match status" value="1"/>
</dbReference>
<evidence type="ECO:0000256" key="1">
    <source>
        <dbReference type="ARBA" id="ARBA00022574"/>
    </source>
</evidence>
<sequence>MATGKLLHTLPGPSGYLHSVASVSPSTIVCGGEDGSVDFFDAKQRKLIESVPMKSKLPGLPKGANLWTSSLSVSGSFLSAGGGAEGVPPGHPQGWLASFHAPSRTLTSLAQSSAAINKVAHVTGHVVTAGNEAAVTYRGRADARQVAAVVPTGIEAGFALAPLVGGGGDGIAVAGAAGAVKLFEDRTFRRAFDAL</sequence>
<dbReference type="InterPro" id="IPR015943">
    <property type="entry name" value="WD40/YVTN_repeat-like_dom_sf"/>
</dbReference>
<name>A0ABQ6MYN0_9STRA</name>
<evidence type="ECO:0000313" key="3">
    <source>
        <dbReference type="Proteomes" id="UP001165060"/>
    </source>
</evidence>
<dbReference type="PANTHER" id="PTHR44411">
    <property type="entry name" value="THO COMPLEX SUBUNIT 6 HOMOLOG"/>
    <property type="match status" value="1"/>
</dbReference>
<organism evidence="2 3">
    <name type="scientific">Tetraparma gracilis</name>
    <dbReference type="NCBI Taxonomy" id="2962635"/>
    <lineage>
        <taxon>Eukaryota</taxon>
        <taxon>Sar</taxon>
        <taxon>Stramenopiles</taxon>
        <taxon>Ochrophyta</taxon>
        <taxon>Bolidophyceae</taxon>
        <taxon>Parmales</taxon>
        <taxon>Triparmaceae</taxon>
        <taxon>Tetraparma</taxon>
    </lineage>
</organism>
<dbReference type="InterPro" id="IPR042626">
    <property type="entry name" value="THOC6"/>
</dbReference>
<keyword evidence="1" id="KW-0853">WD repeat</keyword>